<evidence type="ECO:0000313" key="12">
    <source>
        <dbReference type="EMBL" id="OGF13646.1"/>
    </source>
</evidence>
<dbReference type="InterPro" id="IPR011896">
    <property type="entry name" value="OFOB"/>
</dbReference>
<evidence type="ECO:0000256" key="7">
    <source>
        <dbReference type="ARBA" id="ARBA00023004"/>
    </source>
</evidence>
<sequence length="284" mass="31510">MLDPEIYNSQDEIAWCPGCFNHSILKALKQALSDLEIPPHRAVFSSGIGQAAKLPHYIKCNLFNGLHGRALPVATGIKLANHHLQVIAEGGDGDGYAEGGNHFIHAMRRNIGLTYLVHNNQVYGLTKGQTSPTSESGFISITTPLGNFSFPEQPLTMAIAAECSLVARGFAGDSDHLAGLIVEGLRNPGFSFIDILQPCITFNKVNTFKWYQERVYKLPPEYDPYDKTAAFAMAQEWGDKIPTGIIYRNNRVPLEKQLPQISRTSLLNLEIEQEKRISLINDFK</sequence>
<organism evidence="12 13">
    <name type="scientific">Candidatus Edwardsbacteria bacterium GWF2_54_11</name>
    <dbReference type="NCBI Taxonomy" id="1817851"/>
    <lineage>
        <taxon>Bacteria</taxon>
        <taxon>Candidatus Edwardsiibacteriota</taxon>
    </lineage>
</organism>
<dbReference type="AlphaFoldDB" id="A0A1F5RGW3"/>
<dbReference type="GO" id="GO:0051536">
    <property type="term" value="F:iron-sulfur cluster binding"/>
    <property type="evidence" value="ECO:0007669"/>
    <property type="project" value="UniProtKB-KW"/>
</dbReference>
<comment type="caution">
    <text evidence="12">The sequence shown here is derived from an EMBL/GenBank/DDBJ whole genome shotgun (WGS) entry which is preliminary data.</text>
</comment>
<dbReference type="GO" id="GO:0016625">
    <property type="term" value="F:oxidoreductase activity, acting on the aldehyde or oxo group of donors, iron-sulfur protein as acceptor"/>
    <property type="evidence" value="ECO:0007669"/>
    <property type="project" value="UniProtKB-ARBA"/>
</dbReference>
<evidence type="ECO:0000256" key="1">
    <source>
        <dbReference type="ARBA" id="ARBA00001946"/>
    </source>
</evidence>
<dbReference type="GO" id="GO:0046872">
    <property type="term" value="F:metal ion binding"/>
    <property type="evidence" value="ECO:0007669"/>
    <property type="project" value="UniProtKB-KW"/>
</dbReference>
<dbReference type="InterPro" id="IPR032686">
    <property type="entry name" value="PFO_beta_C"/>
</dbReference>
<evidence type="ECO:0000256" key="9">
    <source>
        <dbReference type="ARBA" id="ARBA00023052"/>
    </source>
</evidence>
<keyword evidence="9" id="KW-0786">Thiamine pyrophosphate</keyword>
<proteinExistence type="predicted"/>
<evidence type="ECO:0000256" key="2">
    <source>
        <dbReference type="ARBA" id="ARBA00001964"/>
    </source>
</evidence>
<keyword evidence="6" id="KW-0560">Oxidoreductase</keyword>
<name>A0A1F5RGW3_9BACT</name>
<feature type="domain" description="Pyruvate ferredoxin oxidoreductase beta subunit C-terminal" evidence="11">
    <location>
        <begin position="199"/>
        <end position="261"/>
    </location>
</feature>
<dbReference type="EMBL" id="MFFM01000014">
    <property type="protein sequence ID" value="OGF13646.1"/>
    <property type="molecule type" value="Genomic_DNA"/>
</dbReference>
<dbReference type="GO" id="GO:0045333">
    <property type="term" value="P:cellular respiration"/>
    <property type="evidence" value="ECO:0007669"/>
    <property type="project" value="UniProtKB-ARBA"/>
</dbReference>
<keyword evidence="7" id="KW-0408">Iron</keyword>
<reference evidence="12 13" key="1">
    <citation type="journal article" date="2016" name="Nat. Commun.">
        <title>Thousands of microbial genomes shed light on interconnected biogeochemical processes in an aquifer system.</title>
        <authorList>
            <person name="Anantharaman K."/>
            <person name="Brown C.T."/>
            <person name="Hug L.A."/>
            <person name="Sharon I."/>
            <person name="Castelle C.J."/>
            <person name="Probst A.J."/>
            <person name="Thomas B.C."/>
            <person name="Singh A."/>
            <person name="Wilkins M.J."/>
            <person name="Karaoz U."/>
            <person name="Brodie E.L."/>
            <person name="Williams K.H."/>
            <person name="Hubbard S.S."/>
            <person name="Banfield J.F."/>
        </authorList>
    </citation>
    <scope>NUCLEOTIDE SEQUENCE [LARGE SCALE GENOMIC DNA]</scope>
</reference>
<dbReference type="Pfam" id="PF12367">
    <property type="entry name" value="PFO_beta_C"/>
    <property type="match status" value="1"/>
</dbReference>
<dbReference type="Gene3D" id="3.40.50.970">
    <property type="match status" value="1"/>
</dbReference>
<dbReference type="SUPFAM" id="SSF52518">
    <property type="entry name" value="Thiamin diphosphate-binding fold (THDP-binding)"/>
    <property type="match status" value="1"/>
</dbReference>
<dbReference type="Pfam" id="PF02775">
    <property type="entry name" value="TPP_enzyme_C"/>
    <property type="match status" value="1"/>
</dbReference>
<evidence type="ECO:0000313" key="13">
    <source>
        <dbReference type="Proteomes" id="UP000177230"/>
    </source>
</evidence>
<dbReference type="InterPro" id="IPR029061">
    <property type="entry name" value="THDP-binding"/>
</dbReference>
<evidence type="ECO:0000256" key="8">
    <source>
        <dbReference type="ARBA" id="ARBA00023014"/>
    </source>
</evidence>
<evidence type="ECO:0000256" key="3">
    <source>
        <dbReference type="ARBA" id="ARBA00001966"/>
    </source>
</evidence>
<dbReference type="InterPro" id="IPR051457">
    <property type="entry name" value="2-oxoacid:Fd_oxidoreductase"/>
</dbReference>
<comment type="cofactor">
    <cofactor evidence="1">
        <name>Mg(2+)</name>
        <dbReference type="ChEBI" id="CHEBI:18420"/>
    </cofactor>
</comment>
<dbReference type="InterPro" id="IPR011766">
    <property type="entry name" value="TPP_enzyme_TPP-bd"/>
</dbReference>
<dbReference type="PANTHER" id="PTHR48084">
    <property type="entry name" value="2-OXOGLUTARATE OXIDOREDUCTASE SUBUNIT KORB-RELATED"/>
    <property type="match status" value="1"/>
</dbReference>
<evidence type="ECO:0000256" key="6">
    <source>
        <dbReference type="ARBA" id="ARBA00023002"/>
    </source>
</evidence>
<dbReference type="CDD" id="cd03375">
    <property type="entry name" value="TPP_OGFOR"/>
    <property type="match status" value="1"/>
</dbReference>
<accession>A0A1F5RGW3</accession>
<gene>
    <name evidence="12" type="ORF">A2024_10930</name>
</gene>
<evidence type="ECO:0000256" key="5">
    <source>
        <dbReference type="ARBA" id="ARBA00022842"/>
    </source>
</evidence>
<feature type="domain" description="Thiamine pyrophosphate enzyme TPP-binding" evidence="10">
    <location>
        <begin position="52"/>
        <end position="195"/>
    </location>
</feature>
<dbReference type="PANTHER" id="PTHR48084:SF4">
    <property type="entry name" value="2-OXOGLUTARATE OXIDOREDUCTASE SUBUNIT KORB"/>
    <property type="match status" value="1"/>
</dbReference>
<dbReference type="NCBIfam" id="TIGR02177">
    <property type="entry name" value="PorB_KorB"/>
    <property type="match status" value="1"/>
</dbReference>
<protein>
    <submittedName>
        <fullName evidence="12">2-oxoacid ferredoxin oxidoreductase</fullName>
    </submittedName>
</protein>
<dbReference type="GO" id="GO:0030976">
    <property type="term" value="F:thiamine pyrophosphate binding"/>
    <property type="evidence" value="ECO:0007669"/>
    <property type="project" value="InterPro"/>
</dbReference>
<keyword evidence="8" id="KW-0411">Iron-sulfur</keyword>
<evidence type="ECO:0000259" key="10">
    <source>
        <dbReference type="Pfam" id="PF02775"/>
    </source>
</evidence>
<evidence type="ECO:0000256" key="4">
    <source>
        <dbReference type="ARBA" id="ARBA00022723"/>
    </source>
</evidence>
<evidence type="ECO:0000259" key="11">
    <source>
        <dbReference type="Pfam" id="PF12367"/>
    </source>
</evidence>
<comment type="cofactor">
    <cofactor evidence="2">
        <name>thiamine diphosphate</name>
        <dbReference type="ChEBI" id="CHEBI:58937"/>
    </cofactor>
</comment>
<dbReference type="Proteomes" id="UP000177230">
    <property type="component" value="Unassembled WGS sequence"/>
</dbReference>
<keyword evidence="5" id="KW-0460">Magnesium</keyword>
<keyword evidence="4" id="KW-0479">Metal-binding</keyword>
<comment type="cofactor">
    <cofactor evidence="3">
        <name>[4Fe-4S] cluster</name>
        <dbReference type="ChEBI" id="CHEBI:49883"/>
    </cofactor>
</comment>